<dbReference type="OrthoDB" id="347818at2759"/>
<organism evidence="2 3">
    <name type="scientific">Eimeria necatrix</name>
    <dbReference type="NCBI Taxonomy" id="51315"/>
    <lineage>
        <taxon>Eukaryota</taxon>
        <taxon>Sar</taxon>
        <taxon>Alveolata</taxon>
        <taxon>Apicomplexa</taxon>
        <taxon>Conoidasida</taxon>
        <taxon>Coccidia</taxon>
        <taxon>Eucoccidiorida</taxon>
        <taxon>Eimeriorina</taxon>
        <taxon>Eimeriidae</taxon>
        <taxon>Eimeria</taxon>
    </lineage>
</organism>
<dbReference type="Proteomes" id="UP000030754">
    <property type="component" value="Unassembled WGS sequence"/>
</dbReference>
<keyword evidence="1" id="KW-0175">Coiled coil</keyword>
<accession>U6MJF9</accession>
<proteinExistence type="predicted"/>
<dbReference type="GeneID" id="25476984"/>
<evidence type="ECO:0000313" key="3">
    <source>
        <dbReference type="Proteomes" id="UP000030754"/>
    </source>
</evidence>
<keyword evidence="3" id="KW-1185">Reference proteome</keyword>
<dbReference type="RefSeq" id="XP_013432844.1">
    <property type="nucleotide sequence ID" value="XM_013577390.1"/>
</dbReference>
<dbReference type="AlphaFoldDB" id="U6MJF9"/>
<feature type="coiled-coil region" evidence="1">
    <location>
        <begin position="101"/>
        <end position="146"/>
    </location>
</feature>
<evidence type="ECO:0000313" key="2">
    <source>
        <dbReference type="EMBL" id="CDJ64377.1"/>
    </source>
</evidence>
<reference evidence="2" key="1">
    <citation type="submission" date="2013-10" db="EMBL/GenBank/DDBJ databases">
        <title>Genomic analysis of the causative agents of coccidiosis in chickens.</title>
        <authorList>
            <person name="Reid A.J."/>
            <person name="Blake D."/>
            <person name="Billington K."/>
            <person name="Browne H."/>
            <person name="Dunn M."/>
            <person name="Hung S."/>
            <person name="Kawahara F."/>
            <person name="Miranda-Saavedra D."/>
            <person name="Mourier T."/>
            <person name="Nagra H."/>
            <person name="Otto T.D."/>
            <person name="Rawlings N."/>
            <person name="Sanchez A."/>
            <person name="Sanders M."/>
            <person name="Subramaniam C."/>
            <person name="Tay Y."/>
            <person name="Dear P."/>
            <person name="Doerig C."/>
            <person name="Gruber A."/>
            <person name="Parkinson J."/>
            <person name="Shirley M."/>
            <person name="Wan K.L."/>
            <person name="Berriman M."/>
            <person name="Tomley F."/>
            <person name="Pain A."/>
        </authorList>
    </citation>
    <scope>NUCLEOTIDE SEQUENCE [LARGE SCALE GENOMIC DNA]</scope>
    <source>
        <strain evidence="2">Houghton</strain>
    </source>
</reference>
<name>U6MJF9_9EIME</name>
<feature type="non-terminal residue" evidence="2">
    <location>
        <position position="1"/>
    </location>
</feature>
<evidence type="ECO:0000256" key="1">
    <source>
        <dbReference type="SAM" id="Coils"/>
    </source>
</evidence>
<dbReference type="EMBL" id="HG722947">
    <property type="protein sequence ID" value="CDJ64377.1"/>
    <property type="molecule type" value="Genomic_DNA"/>
</dbReference>
<gene>
    <name evidence="2" type="ORF">ENH_00068510</name>
</gene>
<sequence length="223" mass="25105">AELENLRKSLRELQEKAEKAEPLLRLGSPGKLRALIVRNTASESDLNLIKESISADASEVQKPVASSNALIMGNNVSKESTEGQEVTVRSQDGTVEVPGHSAKLVRKLQEMQRVLQQQLQQLQCEHEKLNRENQVLKQALMSKAQESADKEEAAVREQVDYDELKRGLEAAARNARDSRYLALMERERRIAQVTRLKIQLEKAQRKLKGLPVPLDTKQYASDT</sequence>
<dbReference type="VEuPathDB" id="ToxoDB:ENH_00068510"/>
<reference evidence="2" key="2">
    <citation type="submission" date="2013-10" db="EMBL/GenBank/DDBJ databases">
        <authorList>
            <person name="Aslett M."/>
        </authorList>
    </citation>
    <scope>NUCLEOTIDE SEQUENCE [LARGE SCALE GENOMIC DNA]</scope>
    <source>
        <strain evidence="2">Houghton</strain>
    </source>
</reference>
<protein>
    <submittedName>
        <fullName evidence="2">Trichohyalin, putative</fullName>
    </submittedName>
</protein>